<organism evidence="2 3">
    <name type="scientific">Roseospirillum parvum</name>
    <dbReference type="NCBI Taxonomy" id="83401"/>
    <lineage>
        <taxon>Bacteria</taxon>
        <taxon>Pseudomonadati</taxon>
        <taxon>Pseudomonadota</taxon>
        <taxon>Alphaproteobacteria</taxon>
        <taxon>Rhodospirillales</taxon>
        <taxon>Rhodospirillaceae</taxon>
        <taxon>Roseospirillum</taxon>
    </lineage>
</organism>
<dbReference type="PANTHER" id="PTHR45689">
    <property type="entry name" value="I[[H]] CHANNEL, ISOFORM E"/>
    <property type="match status" value="1"/>
</dbReference>
<dbReference type="Gene3D" id="2.60.120.10">
    <property type="entry name" value="Jelly Rolls"/>
    <property type="match status" value="1"/>
</dbReference>
<dbReference type="STRING" id="83401.SAMN05421742_102211"/>
<dbReference type="InterPro" id="IPR051413">
    <property type="entry name" value="K/Na_HCN_channel"/>
</dbReference>
<dbReference type="InterPro" id="IPR000595">
    <property type="entry name" value="cNMP-bd_dom"/>
</dbReference>
<evidence type="ECO:0000259" key="1">
    <source>
        <dbReference type="PROSITE" id="PS50042"/>
    </source>
</evidence>
<dbReference type="PANTHER" id="PTHR45689:SF5">
    <property type="entry name" value="I[[H]] CHANNEL, ISOFORM E"/>
    <property type="match status" value="1"/>
</dbReference>
<dbReference type="CDD" id="cd00038">
    <property type="entry name" value="CAP_ED"/>
    <property type="match status" value="1"/>
</dbReference>
<dbReference type="GO" id="GO:0098855">
    <property type="term" value="C:HCN channel complex"/>
    <property type="evidence" value="ECO:0007669"/>
    <property type="project" value="TreeGrafter"/>
</dbReference>
<dbReference type="RefSeq" id="WP_092615832.1">
    <property type="nucleotide sequence ID" value="NZ_FNCV01000002.1"/>
</dbReference>
<dbReference type="EMBL" id="FNCV01000002">
    <property type="protein sequence ID" value="SDG71750.1"/>
    <property type="molecule type" value="Genomic_DNA"/>
</dbReference>
<dbReference type="Proteomes" id="UP000217076">
    <property type="component" value="Unassembled WGS sequence"/>
</dbReference>
<feature type="domain" description="Cyclic nucleotide-binding" evidence="1">
    <location>
        <begin position="16"/>
        <end position="117"/>
    </location>
</feature>
<keyword evidence="3" id="KW-1185">Reference proteome</keyword>
<dbReference type="GO" id="GO:0035725">
    <property type="term" value="P:sodium ion transmembrane transport"/>
    <property type="evidence" value="ECO:0007669"/>
    <property type="project" value="TreeGrafter"/>
</dbReference>
<dbReference type="SUPFAM" id="SSF51206">
    <property type="entry name" value="cAMP-binding domain-like"/>
    <property type="match status" value="1"/>
</dbReference>
<dbReference type="PROSITE" id="PS50042">
    <property type="entry name" value="CNMP_BINDING_3"/>
    <property type="match status" value="1"/>
</dbReference>
<name>A0A1G7WKN0_9PROT</name>
<dbReference type="OrthoDB" id="190787at2"/>
<protein>
    <submittedName>
        <fullName evidence="2">Cyclic nucleotide-binding domain-containing protein</fullName>
    </submittedName>
</protein>
<sequence length="159" mass="17707">MVQVEGLETLLENHPFFEGFDADTLALLAGCGVNERFGPGDYVFHEGSDADKVYIVRHGTVSIEAKVPGLDRVSLQTLQEDDVLGWSSLVTPYRYTFDARAVSLLRVVSLDAACLRKKFEADHELGYLVLNRVVAMMAERLQAARLQMLDLYQPKGGQM</sequence>
<gene>
    <name evidence="2" type="ORF">SAMN05421742_102211</name>
</gene>
<dbReference type="SMART" id="SM00100">
    <property type="entry name" value="cNMP"/>
    <property type="match status" value="1"/>
</dbReference>
<reference evidence="3" key="1">
    <citation type="submission" date="2016-10" db="EMBL/GenBank/DDBJ databases">
        <authorList>
            <person name="Varghese N."/>
            <person name="Submissions S."/>
        </authorList>
    </citation>
    <scope>NUCLEOTIDE SEQUENCE [LARGE SCALE GENOMIC DNA]</scope>
    <source>
        <strain evidence="3">930I</strain>
    </source>
</reference>
<proteinExistence type="predicted"/>
<dbReference type="GO" id="GO:0003254">
    <property type="term" value="P:regulation of membrane depolarization"/>
    <property type="evidence" value="ECO:0007669"/>
    <property type="project" value="TreeGrafter"/>
</dbReference>
<accession>A0A1G7WKN0</accession>
<dbReference type="InterPro" id="IPR014710">
    <property type="entry name" value="RmlC-like_jellyroll"/>
</dbReference>
<evidence type="ECO:0000313" key="3">
    <source>
        <dbReference type="Proteomes" id="UP000217076"/>
    </source>
</evidence>
<dbReference type="Pfam" id="PF00027">
    <property type="entry name" value="cNMP_binding"/>
    <property type="match status" value="1"/>
</dbReference>
<dbReference type="InterPro" id="IPR018490">
    <property type="entry name" value="cNMP-bd_dom_sf"/>
</dbReference>
<dbReference type="GO" id="GO:0005249">
    <property type="term" value="F:voltage-gated potassium channel activity"/>
    <property type="evidence" value="ECO:0007669"/>
    <property type="project" value="TreeGrafter"/>
</dbReference>
<dbReference type="AlphaFoldDB" id="A0A1G7WKN0"/>
<evidence type="ECO:0000313" key="2">
    <source>
        <dbReference type="EMBL" id="SDG71750.1"/>
    </source>
</evidence>